<sequence>MSGDPNPSKDHLMDTSGARRPHKGAVLDDGASSVTSDSLTVLHKKFHFPNALVATVPKRSDRASHPPPGYLVVYETHLRAGLRFPPPPELTDIVARSGVSIAQFSYRAMSVTIGLIGLFRDRGVVLTPECLSRMGRFISDAQGRVTFRSKWLDIRTRDPLKSWASVFFFVKNDWGLTERWGKLTDLPAPLHIGEEDIMRILKVPDIEHLLYEVRYLGRYIEEEFLFKVGLSIHAGRSEAKMLKKSTKAPELPASTPVPKVAPKRLVGGGDPQSLKKKRTEGVATSADKAPSSSSPARMCIPEDVLNHQCIGRRHADDLLLRRKDLEAELTHFLNEWNSKFVKVKYLQGEYKRRYDSRTKEVRVLEEELSECRTELANIVHSVSLQNQQIDRLQVDLDEAQAVITQLRKDQKTAVEKVGKLEAENKRSRTLLAEKEAALSDLESSRIVEDFKKSIAFKSIIQDHVQEARDHIYDVEVKALELQYIDEGFIRGFLKGVRLMQRKTGITVEGLTPSQASGDPSSDADGDEVESELQKVFDLDVDDEVVDIE</sequence>
<dbReference type="Proteomes" id="UP001552299">
    <property type="component" value="Unassembled WGS sequence"/>
</dbReference>
<evidence type="ECO:0000256" key="2">
    <source>
        <dbReference type="SAM" id="MobiDB-lite"/>
    </source>
</evidence>
<organism evidence="3 4">
    <name type="scientific">Dendrobium thyrsiflorum</name>
    <name type="common">Pinecone-like raceme dendrobium</name>
    <name type="synonym">Orchid</name>
    <dbReference type="NCBI Taxonomy" id="117978"/>
    <lineage>
        <taxon>Eukaryota</taxon>
        <taxon>Viridiplantae</taxon>
        <taxon>Streptophyta</taxon>
        <taxon>Embryophyta</taxon>
        <taxon>Tracheophyta</taxon>
        <taxon>Spermatophyta</taxon>
        <taxon>Magnoliopsida</taxon>
        <taxon>Liliopsida</taxon>
        <taxon>Asparagales</taxon>
        <taxon>Orchidaceae</taxon>
        <taxon>Epidendroideae</taxon>
        <taxon>Malaxideae</taxon>
        <taxon>Dendrobiinae</taxon>
        <taxon>Dendrobium</taxon>
    </lineage>
</organism>
<feature type="region of interest" description="Disordered" evidence="2">
    <location>
        <begin position="243"/>
        <end position="297"/>
    </location>
</feature>
<name>A0ABD0V395_DENTH</name>
<protein>
    <submittedName>
        <fullName evidence="3">Uncharacterized protein</fullName>
    </submittedName>
</protein>
<comment type="caution">
    <text evidence="3">The sequence shown here is derived from an EMBL/GenBank/DDBJ whole genome shotgun (WGS) entry which is preliminary data.</text>
</comment>
<keyword evidence="1" id="KW-0175">Coiled coil</keyword>
<feature type="region of interest" description="Disordered" evidence="2">
    <location>
        <begin position="509"/>
        <end position="530"/>
    </location>
</feature>
<evidence type="ECO:0000256" key="1">
    <source>
        <dbReference type="SAM" id="Coils"/>
    </source>
</evidence>
<dbReference type="AlphaFoldDB" id="A0ABD0V395"/>
<feature type="compositionally biased region" description="Acidic residues" evidence="2">
    <location>
        <begin position="521"/>
        <end position="530"/>
    </location>
</feature>
<evidence type="ECO:0000313" key="4">
    <source>
        <dbReference type="Proteomes" id="UP001552299"/>
    </source>
</evidence>
<proteinExistence type="predicted"/>
<feature type="coiled-coil region" evidence="1">
    <location>
        <begin position="315"/>
        <end position="423"/>
    </location>
</feature>
<reference evidence="3 4" key="1">
    <citation type="journal article" date="2024" name="Plant Biotechnol. J.">
        <title>Dendrobium thyrsiflorum genome and its molecular insights into genes involved in important horticultural traits.</title>
        <authorList>
            <person name="Chen B."/>
            <person name="Wang J.Y."/>
            <person name="Zheng P.J."/>
            <person name="Li K.L."/>
            <person name="Liang Y.M."/>
            <person name="Chen X.F."/>
            <person name="Zhang C."/>
            <person name="Zhao X."/>
            <person name="He X."/>
            <person name="Zhang G.Q."/>
            <person name="Liu Z.J."/>
            <person name="Xu Q."/>
        </authorList>
    </citation>
    <scope>NUCLEOTIDE SEQUENCE [LARGE SCALE GENOMIC DNA]</scope>
    <source>
        <strain evidence="3">GZMU011</strain>
    </source>
</reference>
<feature type="compositionally biased region" description="Low complexity" evidence="2">
    <location>
        <begin position="283"/>
        <end position="296"/>
    </location>
</feature>
<feature type="region of interest" description="Disordered" evidence="2">
    <location>
        <begin position="1"/>
        <end position="31"/>
    </location>
</feature>
<dbReference type="EMBL" id="JANQDX010000010">
    <property type="protein sequence ID" value="KAL0917121.1"/>
    <property type="molecule type" value="Genomic_DNA"/>
</dbReference>
<evidence type="ECO:0000313" key="3">
    <source>
        <dbReference type="EMBL" id="KAL0917121.1"/>
    </source>
</evidence>
<accession>A0ABD0V395</accession>
<keyword evidence="4" id="KW-1185">Reference proteome</keyword>
<gene>
    <name evidence="3" type="ORF">M5K25_012168</name>
</gene>